<comment type="caution">
    <text evidence="1">The sequence shown here is derived from an EMBL/GenBank/DDBJ whole genome shotgun (WGS) entry which is preliminary data.</text>
</comment>
<protein>
    <submittedName>
        <fullName evidence="1">Uncharacterized protein</fullName>
    </submittedName>
</protein>
<dbReference type="STRING" id="435830.HMPREF0045_00542"/>
<accession>G9PEE9</accession>
<dbReference type="EMBL" id="ACRN01000002">
    <property type="protein sequence ID" value="EHM89129.1"/>
    <property type="molecule type" value="Genomic_DNA"/>
</dbReference>
<dbReference type="HOGENOM" id="CLU_2679342_0_0_11"/>
<organism evidence="1 2">
    <name type="scientific">Actinomyces graevenitzii C83</name>
    <dbReference type="NCBI Taxonomy" id="435830"/>
    <lineage>
        <taxon>Bacteria</taxon>
        <taxon>Bacillati</taxon>
        <taxon>Actinomycetota</taxon>
        <taxon>Actinomycetes</taxon>
        <taxon>Actinomycetales</taxon>
        <taxon>Actinomycetaceae</taxon>
        <taxon>Actinomyces</taxon>
    </lineage>
</organism>
<evidence type="ECO:0000313" key="2">
    <source>
        <dbReference type="Proteomes" id="UP000003822"/>
    </source>
</evidence>
<name>G9PEE9_9ACTO</name>
<gene>
    <name evidence="1" type="ORF">HMPREF0045_00542</name>
</gene>
<dbReference type="RefSeq" id="WP_005985279.1">
    <property type="nucleotide sequence ID" value="NZ_JH470338.1"/>
</dbReference>
<evidence type="ECO:0000313" key="1">
    <source>
        <dbReference type="EMBL" id="EHM89129.1"/>
    </source>
</evidence>
<dbReference type="Proteomes" id="UP000003822">
    <property type="component" value="Unassembled WGS sequence"/>
</dbReference>
<reference evidence="1 2" key="1">
    <citation type="submission" date="2011-10" db="EMBL/GenBank/DDBJ databases">
        <title>The Genome Sequence of Actinomyces graevenitzii C83.</title>
        <authorList>
            <consortium name="The Broad Institute Genome Sequencing Platform"/>
            <consortium name="The Broad Institute Genome Sequencing Center for Infectious Disease"/>
            <person name="Earl A."/>
            <person name="Ward D."/>
            <person name="Feldgarden M."/>
            <person name="Gevers D."/>
            <person name="Sibley C.D."/>
            <person name="Field T.R."/>
            <person name="Grinwis M."/>
            <person name="Eshaghurshan C.S."/>
            <person name="Surette M.G."/>
            <person name="Young S.K."/>
            <person name="Zeng Q."/>
            <person name="Gargeya S."/>
            <person name="Fitzgerald M."/>
            <person name="Haas B."/>
            <person name="Abouelleil A."/>
            <person name="Alvarado L."/>
            <person name="Arachchi H.M."/>
            <person name="Berlin A."/>
            <person name="Brown A."/>
            <person name="Chapman S.B."/>
            <person name="Chen Z."/>
            <person name="Dunbar C."/>
            <person name="Freedman E."/>
            <person name="Gearin G."/>
            <person name="Goldberg J."/>
            <person name="Griggs A."/>
            <person name="Gujja S."/>
            <person name="Heiman D."/>
            <person name="Howarth C."/>
            <person name="Larson L."/>
            <person name="Lui A."/>
            <person name="MacDonald P.J.P."/>
            <person name="Montmayeur A."/>
            <person name="Murphy C."/>
            <person name="Neiman D."/>
            <person name="Pearson M."/>
            <person name="Priest M."/>
            <person name="Roberts A."/>
            <person name="Saif S."/>
            <person name="Shea T."/>
            <person name="Shenoy N."/>
            <person name="Sisk P."/>
            <person name="Stolte C."/>
            <person name="Sykes S."/>
            <person name="Wortman J."/>
            <person name="Nusbaum C."/>
            <person name="Birren B."/>
        </authorList>
    </citation>
    <scope>NUCLEOTIDE SEQUENCE [LARGE SCALE GENOMIC DNA]</scope>
    <source>
        <strain evidence="1 2">C83</strain>
    </source>
</reference>
<sequence>MTTESPPRPYDVWQMSFEYEDQPGVAKVCPVVIGAVGVATTAVPTRRYPKGPLAQGLKIPHLKPPAENRLLKVF</sequence>
<dbReference type="PATRIC" id="fig|435830.3.peg.526"/>
<proteinExistence type="predicted"/>
<keyword evidence="2" id="KW-1185">Reference proteome</keyword>
<dbReference type="AlphaFoldDB" id="G9PEE9"/>